<dbReference type="PANTHER" id="PTHR44943:SF8">
    <property type="entry name" value="TPR REPEAT-CONTAINING PROTEIN MJ0263"/>
    <property type="match status" value="1"/>
</dbReference>
<name>A0RYK7_CENSY</name>
<sequence length="73" mass="8079">MDGGPHAEGMKLLEEGRFDEALELFEGALRESPDDPDLLNGKGVSLRSLGRYDEANECLARSLELDPRDRMSS</sequence>
<dbReference type="InterPro" id="IPR019734">
    <property type="entry name" value="TPR_rpt"/>
</dbReference>
<evidence type="ECO:0000256" key="1">
    <source>
        <dbReference type="ARBA" id="ARBA00022737"/>
    </source>
</evidence>
<dbReference type="PROSITE" id="PS50005">
    <property type="entry name" value="TPR"/>
    <property type="match status" value="2"/>
</dbReference>
<dbReference type="InterPro" id="IPR051685">
    <property type="entry name" value="Ycf3/AcsC/BcsC/TPR_MFPF"/>
</dbReference>
<dbReference type="SMART" id="SM00028">
    <property type="entry name" value="TPR"/>
    <property type="match status" value="1"/>
</dbReference>
<evidence type="ECO:0000313" key="5">
    <source>
        <dbReference type="Proteomes" id="UP000000758"/>
    </source>
</evidence>
<dbReference type="InterPro" id="IPR011990">
    <property type="entry name" value="TPR-like_helical_dom_sf"/>
</dbReference>
<accession>A0RYK7</accession>
<dbReference type="SUPFAM" id="SSF48452">
    <property type="entry name" value="TPR-like"/>
    <property type="match status" value="1"/>
</dbReference>
<dbReference type="STRING" id="414004.CENSYa_1814"/>
<dbReference type="Gene3D" id="1.25.40.10">
    <property type="entry name" value="Tetratricopeptide repeat domain"/>
    <property type="match status" value="1"/>
</dbReference>
<reference evidence="4 5" key="1">
    <citation type="journal article" date="2006" name="Proc. Natl. Acad. Sci. U.S.A.">
        <title>Genomic analysis of the uncultivated marine crenarchaeote Cenarchaeum symbiosum.</title>
        <authorList>
            <person name="Hallam S.J."/>
            <person name="Konstantinidis K.T."/>
            <person name="Putnam N."/>
            <person name="Schleper C."/>
            <person name="Watanabe Y."/>
            <person name="Sugahara J."/>
            <person name="Preston C."/>
            <person name="de la Torre J."/>
            <person name="Richardson P.M."/>
            <person name="DeLong E.F."/>
        </authorList>
    </citation>
    <scope>NUCLEOTIDE SEQUENCE [LARGE SCALE GENOMIC DNA]</scope>
    <source>
        <strain evidence="5">A</strain>
    </source>
</reference>
<gene>
    <name evidence="4" type="ordered locus">CENSYa_1814</name>
</gene>
<dbReference type="Pfam" id="PF14559">
    <property type="entry name" value="TPR_19"/>
    <property type="match status" value="1"/>
</dbReference>
<dbReference type="PANTHER" id="PTHR44943">
    <property type="entry name" value="CELLULOSE SYNTHASE OPERON PROTEIN C"/>
    <property type="match status" value="1"/>
</dbReference>
<protein>
    <submittedName>
        <fullName evidence="4">TPR repeat protein</fullName>
    </submittedName>
</protein>
<feature type="repeat" description="TPR" evidence="3">
    <location>
        <begin position="2"/>
        <end position="35"/>
    </location>
</feature>
<keyword evidence="5" id="KW-1185">Reference proteome</keyword>
<keyword evidence="1" id="KW-0677">Repeat</keyword>
<feature type="repeat" description="TPR" evidence="3">
    <location>
        <begin position="36"/>
        <end position="69"/>
    </location>
</feature>
<proteinExistence type="predicted"/>
<dbReference type="AlphaFoldDB" id="A0RYK7"/>
<dbReference type="KEGG" id="csy:CENSYa_1814"/>
<dbReference type="EMBL" id="DP000238">
    <property type="protein sequence ID" value="ABK78424.1"/>
    <property type="molecule type" value="Genomic_DNA"/>
</dbReference>
<dbReference type="HOGENOM" id="CLU_2662146_0_0_2"/>
<evidence type="ECO:0000313" key="4">
    <source>
        <dbReference type="EMBL" id="ABK78424.1"/>
    </source>
</evidence>
<evidence type="ECO:0000256" key="2">
    <source>
        <dbReference type="ARBA" id="ARBA00022803"/>
    </source>
</evidence>
<evidence type="ECO:0000256" key="3">
    <source>
        <dbReference type="PROSITE-ProRule" id="PRU00339"/>
    </source>
</evidence>
<organism evidence="4 5">
    <name type="scientific">Cenarchaeum symbiosum (strain A)</name>
    <dbReference type="NCBI Taxonomy" id="414004"/>
    <lineage>
        <taxon>Archaea</taxon>
        <taxon>Nitrososphaerota</taxon>
        <taxon>Candidatus Cenarchaeales</taxon>
        <taxon>Candidatus Cenarchaeaceae</taxon>
        <taxon>Candidatus Cenarchaeum</taxon>
    </lineage>
</organism>
<keyword evidence="2 3" id="KW-0802">TPR repeat</keyword>
<dbReference type="Proteomes" id="UP000000758">
    <property type="component" value="Chromosome"/>
</dbReference>
<dbReference type="EnsemblBacteria" id="ABK78424">
    <property type="protein sequence ID" value="ABK78424"/>
    <property type="gene ID" value="CENSYa_1814"/>
</dbReference>